<dbReference type="PANTHER" id="PTHR13586">
    <property type="entry name" value="SCD6 PROTEIN-RELATED"/>
    <property type="match status" value="1"/>
</dbReference>
<protein>
    <submittedName>
        <fullName evidence="7">FFD domain-containing protein</fullName>
    </submittedName>
</protein>
<dbReference type="InterPro" id="IPR025761">
    <property type="entry name" value="FFD_box"/>
</dbReference>
<accession>A0A0R3SUY5</accession>
<dbReference type="SMART" id="SM01271">
    <property type="entry name" value="LSM14"/>
    <property type="match status" value="1"/>
</dbReference>
<sequence length="418" mass="46393">MSILEASLIGHRVRIISKAQIRYEGVLYTLRKDDNNELVLVLSKVISYGTEDRPCEHPVKPMSEVYEHIAFRGRELVDLQLLPNPEVGNDPSIISAELELPSSSLPASGASGDVPTISGLFSQQQHAPNFPGVPNLFSSIHQQSNVQSDLPPSWSNMSGLTNADNEGSTSNNPPQPAGAPVGDSNAQPKSQEVYRSPSNGTQDNEEKTGNNNQQQQDRNRGGGSGYRSNYSSYQRNNRGGSHPRRNYNQRRNYDHGFRISHDDIDYKQEYDFEKPNAELAEFLEKVDLKSNSNATSEHGEDSGHQDEEAYNSSKSFFDTLSSELMDRANGVPKNRSNRDDRRVNIITFGPSATRMSYRGANYRGGRRGNSNYRGNQRGGFTYSSGNRQHSNYQNRRDGGAKAKSENVSGASQPQSQQK</sequence>
<evidence type="ECO:0000259" key="4">
    <source>
        <dbReference type="PROSITE" id="PS51513"/>
    </source>
</evidence>
<feature type="region of interest" description="Disordered" evidence="3">
    <location>
        <begin position="142"/>
        <end position="253"/>
    </location>
</feature>
<evidence type="ECO:0000313" key="5">
    <source>
        <dbReference type="EMBL" id="VDL61662.1"/>
    </source>
</evidence>
<reference evidence="5 6" key="2">
    <citation type="submission" date="2018-11" db="EMBL/GenBank/DDBJ databases">
        <authorList>
            <consortium name="Pathogen Informatics"/>
        </authorList>
    </citation>
    <scope>NUCLEOTIDE SEQUENCE [LARGE SCALE GENOMIC DNA]</scope>
</reference>
<evidence type="ECO:0000256" key="1">
    <source>
        <dbReference type="ARBA" id="ARBA00010415"/>
    </source>
</evidence>
<feature type="domain" description="FFD box profile" evidence="4">
    <location>
        <begin position="308"/>
        <end position="324"/>
    </location>
</feature>
<feature type="compositionally biased region" description="Polar residues" evidence="3">
    <location>
        <begin position="142"/>
        <end position="172"/>
    </location>
</feature>
<dbReference type="WBParaSite" id="HDID_0000934601-mRNA-1">
    <property type="protein sequence ID" value="HDID_0000934601-mRNA-1"/>
    <property type="gene ID" value="HDID_0000934601"/>
</dbReference>
<dbReference type="SMART" id="SM01199">
    <property type="entry name" value="FDF"/>
    <property type="match status" value="1"/>
</dbReference>
<feature type="compositionally biased region" description="Basic and acidic residues" evidence="3">
    <location>
        <begin position="394"/>
        <end position="404"/>
    </location>
</feature>
<organism evidence="7">
    <name type="scientific">Hymenolepis diminuta</name>
    <name type="common">Rat tapeworm</name>
    <dbReference type="NCBI Taxonomy" id="6216"/>
    <lineage>
        <taxon>Eukaryota</taxon>
        <taxon>Metazoa</taxon>
        <taxon>Spiralia</taxon>
        <taxon>Lophotrochozoa</taxon>
        <taxon>Platyhelminthes</taxon>
        <taxon>Cestoda</taxon>
        <taxon>Eucestoda</taxon>
        <taxon>Cyclophyllidea</taxon>
        <taxon>Hymenolepididae</taxon>
        <taxon>Hymenolepis</taxon>
    </lineage>
</organism>
<evidence type="ECO:0000313" key="6">
    <source>
        <dbReference type="Proteomes" id="UP000274504"/>
    </source>
</evidence>
<dbReference type="Proteomes" id="UP000274504">
    <property type="component" value="Unassembled WGS sequence"/>
</dbReference>
<feature type="region of interest" description="Disordered" evidence="3">
    <location>
        <begin position="291"/>
        <end position="310"/>
    </location>
</feature>
<dbReference type="OrthoDB" id="21539at2759"/>
<dbReference type="STRING" id="6216.A0A0R3SUY5"/>
<feature type="compositionally biased region" description="Low complexity" evidence="3">
    <location>
        <begin position="226"/>
        <end position="239"/>
    </location>
</feature>
<dbReference type="InterPro" id="IPR010920">
    <property type="entry name" value="LSM_dom_sf"/>
</dbReference>
<comment type="similarity">
    <text evidence="1">Belongs to the LSM14 family.</text>
</comment>
<name>A0A0R3SUY5_HYMDI</name>
<dbReference type="Pfam" id="PF12701">
    <property type="entry name" value="LSM14"/>
    <property type="match status" value="1"/>
</dbReference>
<dbReference type="PROSITE" id="PS51513">
    <property type="entry name" value="FFD"/>
    <property type="match status" value="1"/>
</dbReference>
<dbReference type="Gene3D" id="2.30.30.100">
    <property type="match status" value="1"/>
</dbReference>
<gene>
    <name evidence="5" type="ORF">HDID_LOCUS9344</name>
</gene>
<evidence type="ECO:0000256" key="3">
    <source>
        <dbReference type="SAM" id="MobiDB-lite"/>
    </source>
</evidence>
<feature type="short sequence motif" description="FFD box" evidence="2">
    <location>
        <begin position="308"/>
        <end position="324"/>
    </location>
</feature>
<evidence type="ECO:0000313" key="7">
    <source>
        <dbReference type="WBParaSite" id="HDID_0000934601-mRNA-1"/>
    </source>
</evidence>
<dbReference type="AlphaFoldDB" id="A0A0R3SUY5"/>
<reference evidence="7" key="1">
    <citation type="submission" date="2017-02" db="UniProtKB">
        <authorList>
            <consortium name="WormBaseParasite"/>
        </authorList>
    </citation>
    <scope>IDENTIFICATION</scope>
</reference>
<dbReference type="InterPro" id="IPR019050">
    <property type="entry name" value="FDF_dom"/>
</dbReference>
<feature type="compositionally biased region" description="Polar residues" evidence="3">
    <location>
        <begin position="381"/>
        <end position="393"/>
    </location>
</feature>
<dbReference type="PANTHER" id="PTHR13586:SF0">
    <property type="entry name" value="TRAILER HITCH, ISOFORM H"/>
    <property type="match status" value="1"/>
</dbReference>
<proteinExistence type="inferred from homology"/>
<dbReference type="SUPFAM" id="SSF50182">
    <property type="entry name" value="Sm-like ribonucleoproteins"/>
    <property type="match status" value="1"/>
</dbReference>
<feature type="compositionally biased region" description="Low complexity" evidence="3">
    <location>
        <begin position="357"/>
        <end position="379"/>
    </location>
</feature>
<feature type="compositionally biased region" description="Basic and acidic residues" evidence="3">
    <location>
        <begin position="297"/>
        <end position="307"/>
    </location>
</feature>
<feature type="region of interest" description="Disordered" evidence="3">
    <location>
        <begin position="327"/>
        <end position="418"/>
    </location>
</feature>
<feature type="compositionally biased region" description="Polar residues" evidence="3">
    <location>
        <begin position="405"/>
        <end position="418"/>
    </location>
</feature>
<evidence type="ECO:0000256" key="2">
    <source>
        <dbReference type="PROSITE-ProRule" id="PRU00846"/>
    </source>
</evidence>
<dbReference type="InterPro" id="IPR025609">
    <property type="entry name" value="Lsm14-like_N"/>
</dbReference>
<dbReference type="EMBL" id="UYSG01011269">
    <property type="protein sequence ID" value="VDL61662.1"/>
    <property type="molecule type" value="Genomic_DNA"/>
</dbReference>